<evidence type="ECO:0000313" key="2">
    <source>
        <dbReference type="EMBL" id="MBB5573992.1"/>
    </source>
</evidence>
<dbReference type="Proteomes" id="UP000549882">
    <property type="component" value="Unassembled WGS sequence"/>
</dbReference>
<comment type="caution">
    <text evidence="2">The sequence shown here is derived from an EMBL/GenBank/DDBJ whole genome shotgun (WGS) entry which is preliminary data.</text>
</comment>
<accession>A0A7W9D164</accession>
<organism evidence="2 3">
    <name type="scientific">Rhizobium paranaense</name>
    <dbReference type="NCBI Taxonomy" id="1650438"/>
    <lineage>
        <taxon>Bacteria</taxon>
        <taxon>Pseudomonadati</taxon>
        <taxon>Pseudomonadota</taxon>
        <taxon>Alphaproteobacteria</taxon>
        <taxon>Hyphomicrobiales</taxon>
        <taxon>Rhizobiaceae</taxon>
        <taxon>Rhizobium/Agrobacterium group</taxon>
        <taxon>Rhizobium</taxon>
    </lineage>
</organism>
<protein>
    <submittedName>
        <fullName evidence="2">Uncharacterized protein</fullName>
    </submittedName>
</protein>
<keyword evidence="3" id="KW-1185">Reference proteome</keyword>
<proteinExistence type="predicted"/>
<keyword evidence="1" id="KW-1133">Transmembrane helix</keyword>
<dbReference type="RefSeq" id="WP_107109619.1">
    <property type="nucleotide sequence ID" value="NZ_JACHBI010000004.1"/>
</dbReference>
<keyword evidence="1" id="KW-0812">Transmembrane</keyword>
<sequence>MHNDPKSSFWLRVTDTEIKVMLVALELAGFFFVMWAVHEANVWRVHHFPHAEATITRMWNEEVHPSKGAPYTVTLAEIIFVRTHLGKSYNCDETIEIGRPPVHVLVGDHLDIVPKSGTCYNPLITKDVLG</sequence>
<evidence type="ECO:0000313" key="3">
    <source>
        <dbReference type="Proteomes" id="UP000549882"/>
    </source>
</evidence>
<name>A0A7W9D164_9HYPH</name>
<reference evidence="2 3" key="1">
    <citation type="submission" date="2020-08" db="EMBL/GenBank/DDBJ databases">
        <title>Genomic Encyclopedia of Type Strains, Phase IV (KMG-V): Genome sequencing to study the core and pangenomes of soil and plant-associated prokaryotes.</title>
        <authorList>
            <person name="Whitman W."/>
        </authorList>
    </citation>
    <scope>NUCLEOTIDE SEQUENCE [LARGE SCALE GENOMIC DNA]</scope>
    <source>
        <strain evidence="2 3">SEMIA 4064</strain>
    </source>
</reference>
<keyword evidence="1" id="KW-0472">Membrane</keyword>
<dbReference type="AlphaFoldDB" id="A0A7W9D164"/>
<gene>
    <name evidence="2" type="ORF">GGD50_002614</name>
</gene>
<evidence type="ECO:0000256" key="1">
    <source>
        <dbReference type="SAM" id="Phobius"/>
    </source>
</evidence>
<feature type="transmembrane region" description="Helical" evidence="1">
    <location>
        <begin position="20"/>
        <end position="37"/>
    </location>
</feature>
<dbReference type="EMBL" id="JACHBI010000004">
    <property type="protein sequence ID" value="MBB5573992.1"/>
    <property type="molecule type" value="Genomic_DNA"/>
</dbReference>